<dbReference type="InterPro" id="IPR025110">
    <property type="entry name" value="AMP-bd_C"/>
</dbReference>
<comment type="caution">
    <text evidence="3">The sequence shown here is derived from an EMBL/GenBank/DDBJ whole genome shotgun (WGS) entry which is preliminary data.</text>
</comment>
<dbReference type="Gene3D" id="3.30.300.30">
    <property type="match status" value="1"/>
</dbReference>
<accession>A0A559J4N5</accession>
<dbReference type="GO" id="GO:0016878">
    <property type="term" value="F:acid-thiol ligase activity"/>
    <property type="evidence" value="ECO:0007669"/>
    <property type="project" value="UniProtKB-ARBA"/>
</dbReference>
<name>A0A559J4N5_9BACL</name>
<keyword evidence="3" id="KW-0436">Ligase</keyword>
<dbReference type="OrthoDB" id="9757771at2"/>
<dbReference type="Gene3D" id="3.40.50.12780">
    <property type="entry name" value="N-terminal domain of ligase-like"/>
    <property type="match status" value="1"/>
</dbReference>
<organism evidence="3 4">
    <name type="scientific">Cohnella terricola</name>
    <dbReference type="NCBI Taxonomy" id="1289167"/>
    <lineage>
        <taxon>Bacteria</taxon>
        <taxon>Bacillati</taxon>
        <taxon>Bacillota</taxon>
        <taxon>Bacilli</taxon>
        <taxon>Bacillales</taxon>
        <taxon>Paenibacillaceae</taxon>
        <taxon>Cohnella</taxon>
    </lineage>
</organism>
<dbReference type="AlphaFoldDB" id="A0A559J4N5"/>
<protein>
    <submittedName>
        <fullName evidence="3">Long-chain fatty acid--CoA ligase</fullName>
    </submittedName>
</protein>
<dbReference type="PANTHER" id="PTHR43767">
    <property type="entry name" value="LONG-CHAIN-FATTY-ACID--COA LIGASE"/>
    <property type="match status" value="1"/>
</dbReference>
<dbReference type="EMBL" id="VNJJ01000029">
    <property type="protein sequence ID" value="TVX94801.1"/>
    <property type="molecule type" value="Genomic_DNA"/>
</dbReference>
<dbReference type="Pfam" id="PF13193">
    <property type="entry name" value="AMP-binding_C"/>
    <property type="match status" value="1"/>
</dbReference>
<evidence type="ECO:0000259" key="1">
    <source>
        <dbReference type="Pfam" id="PF00501"/>
    </source>
</evidence>
<keyword evidence="4" id="KW-1185">Reference proteome</keyword>
<dbReference type="Proteomes" id="UP000316330">
    <property type="component" value="Unassembled WGS sequence"/>
</dbReference>
<sequence>MERTLNLSYYFNRFARQAPNKPALVDQDGVTWTRSQFVSRINRVGNALIGLGLNLGDRVALLHDDSRQYLEADYGVMAGGLVRVPLDPRLSREQIVSQLKDAGASAIIVSKKHLEMITAVCQELGHIIVVSTDGKSGEALDYEEILKLASPIWSNPIKHDTLASLNYTGGTTGQPKAVMLNHSNLCQIISNALIGRPVVSSDVFLNVRPLWPIAAINNLFHLFGGALVVLGGKFEAEQLGKLVSKHRATATSLVPTQLVRLLDGGIVQAELATLHTIDIGAGAVQPDVFRSYLELLGPKIGVLYGLTEASWTCYLSPKEFTLDKERSERLIRSAGREMLGYRVTIQNEDGQELPPHSDGEIVIQGSNLMQGYWNQPDLTNAVLYNGEFHTGDLGHLDEEGYLYVVGRKKEVIRSGGSSILPQEVEHVLVKHPAIVEAAVLGVADREWGESVKAFIVLRPGHSVTYQEISDHCREHLASYMKPKWIEVVESLPRSHYGKVLKHLLVGDQASVTGKLLP</sequence>
<dbReference type="PROSITE" id="PS00455">
    <property type="entry name" value="AMP_BINDING"/>
    <property type="match status" value="1"/>
</dbReference>
<evidence type="ECO:0000313" key="4">
    <source>
        <dbReference type="Proteomes" id="UP000316330"/>
    </source>
</evidence>
<evidence type="ECO:0000313" key="3">
    <source>
        <dbReference type="EMBL" id="TVX94801.1"/>
    </source>
</evidence>
<dbReference type="SUPFAM" id="SSF56801">
    <property type="entry name" value="Acetyl-CoA synthetase-like"/>
    <property type="match status" value="1"/>
</dbReference>
<feature type="domain" description="AMP-binding enzyme C-terminal" evidence="2">
    <location>
        <begin position="423"/>
        <end position="498"/>
    </location>
</feature>
<dbReference type="InterPro" id="IPR000873">
    <property type="entry name" value="AMP-dep_synth/lig_dom"/>
</dbReference>
<dbReference type="InterPro" id="IPR042099">
    <property type="entry name" value="ANL_N_sf"/>
</dbReference>
<gene>
    <name evidence="3" type="ORF">FPZ45_24735</name>
</gene>
<reference evidence="3 4" key="1">
    <citation type="submission" date="2019-07" db="EMBL/GenBank/DDBJ databases">
        <authorList>
            <person name="Kim J."/>
        </authorList>
    </citation>
    <scope>NUCLEOTIDE SEQUENCE [LARGE SCALE GENOMIC DNA]</scope>
    <source>
        <strain evidence="3 4">G13</strain>
    </source>
</reference>
<proteinExistence type="predicted"/>
<feature type="domain" description="AMP-dependent synthetase/ligase" evidence="1">
    <location>
        <begin position="11"/>
        <end position="373"/>
    </location>
</feature>
<dbReference type="Pfam" id="PF00501">
    <property type="entry name" value="AMP-binding"/>
    <property type="match status" value="1"/>
</dbReference>
<evidence type="ECO:0000259" key="2">
    <source>
        <dbReference type="Pfam" id="PF13193"/>
    </source>
</evidence>
<dbReference type="InterPro" id="IPR045851">
    <property type="entry name" value="AMP-bd_C_sf"/>
</dbReference>
<dbReference type="InterPro" id="IPR020845">
    <property type="entry name" value="AMP-binding_CS"/>
</dbReference>
<dbReference type="InterPro" id="IPR050237">
    <property type="entry name" value="ATP-dep_AMP-bd_enzyme"/>
</dbReference>
<dbReference type="PANTHER" id="PTHR43767:SF1">
    <property type="entry name" value="NONRIBOSOMAL PEPTIDE SYNTHASE PES1 (EUROFUNG)-RELATED"/>
    <property type="match status" value="1"/>
</dbReference>
<dbReference type="RefSeq" id="WP_144707330.1">
    <property type="nucleotide sequence ID" value="NZ_VNJJ01000029.1"/>
</dbReference>